<dbReference type="Gene3D" id="3.60.40.10">
    <property type="entry name" value="PPM-type phosphatase domain"/>
    <property type="match status" value="1"/>
</dbReference>
<evidence type="ECO:0000256" key="1">
    <source>
        <dbReference type="ARBA" id="ARBA00022801"/>
    </source>
</evidence>
<dbReference type="SMART" id="SM00065">
    <property type="entry name" value="GAF"/>
    <property type="match status" value="1"/>
</dbReference>
<dbReference type="PANTHER" id="PTHR43156">
    <property type="entry name" value="STAGE II SPORULATION PROTEIN E-RELATED"/>
    <property type="match status" value="1"/>
</dbReference>
<name>A0ABQ2TE39_STRBA</name>
<dbReference type="Pfam" id="PF13185">
    <property type="entry name" value="GAF_2"/>
    <property type="match status" value="1"/>
</dbReference>
<dbReference type="CDD" id="cd00130">
    <property type="entry name" value="PAS"/>
    <property type="match status" value="1"/>
</dbReference>
<dbReference type="Pfam" id="PF08448">
    <property type="entry name" value="PAS_4"/>
    <property type="match status" value="1"/>
</dbReference>
<reference evidence="5" key="1">
    <citation type="journal article" date="2019" name="Int. J. Syst. Evol. Microbiol.">
        <title>The Global Catalogue of Microorganisms (GCM) 10K type strain sequencing project: providing services to taxonomists for standard genome sequencing and annotation.</title>
        <authorList>
            <consortium name="The Broad Institute Genomics Platform"/>
            <consortium name="The Broad Institute Genome Sequencing Center for Infectious Disease"/>
            <person name="Wu L."/>
            <person name="Ma J."/>
        </authorList>
    </citation>
    <scope>NUCLEOTIDE SEQUENCE [LARGE SCALE GENOMIC DNA]</scope>
    <source>
        <strain evidence="5">JCM 4350</strain>
    </source>
</reference>
<dbReference type="PROSITE" id="PS50112">
    <property type="entry name" value="PAS"/>
    <property type="match status" value="1"/>
</dbReference>
<dbReference type="SMART" id="SM00331">
    <property type="entry name" value="PP2C_SIG"/>
    <property type="match status" value="1"/>
</dbReference>
<dbReference type="InterPro" id="IPR035965">
    <property type="entry name" value="PAS-like_dom_sf"/>
</dbReference>
<keyword evidence="1" id="KW-0378">Hydrolase</keyword>
<feature type="region of interest" description="Disordered" evidence="2">
    <location>
        <begin position="863"/>
        <end position="897"/>
    </location>
</feature>
<feature type="compositionally biased region" description="Basic and acidic residues" evidence="2">
    <location>
        <begin position="14"/>
        <end position="34"/>
    </location>
</feature>
<dbReference type="Proteomes" id="UP000659767">
    <property type="component" value="Unassembled WGS sequence"/>
</dbReference>
<dbReference type="SUPFAM" id="SSF55781">
    <property type="entry name" value="GAF domain-like"/>
    <property type="match status" value="2"/>
</dbReference>
<evidence type="ECO:0000259" key="3">
    <source>
        <dbReference type="PROSITE" id="PS50112"/>
    </source>
</evidence>
<keyword evidence="5" id="KW-1185">Reference proteome</keyword>
<dbReference type="Gene3D" id="3.30.450.20">
    <property type="entry name" value="PAS domain"/>
    <property type="match status" value="2"/>
</dbReference>
<dbReference type="PANTHER" id="PTHR43156:SF2">
    <property type="entry name" value="STAGE II SPORULATION PROTEIN E"/>
    <property type="match status" value="1"/>
</dbReference>
<dbReference type="InterPro" id="IPR013656">
    <property type="entry name" value="PAS_4"/>
</dbReference>
<dbReference type="SMART" id="SM00091">
    <property type="entry name" value="PAS"/>
    <property type="match status" value="2"/>
</dbReference>
<gene>
    <name evidence="4" type="ORF">GCM10010253_40510</name>
</gene>
<dbReference type="Pfam" id="PF07228">
    <property type="entry name" value="SpoIIE"/>
    <property type="match status" value="1"/>
</dbReference>
<feature type="domain" description="PAS" evidence="3">
    <location>
        <begin position="343"/>
        <end position="378"/>
    </location>
</feature>
<protein>
    <submittedName>
        <fullName evidence="4">Diguanylate cyclase</fullName>
    </submittedName>
</protein>
<dbReference type="Gene3D" id="3.30.450.40">
    <property type="match status" value="2"/>
</dbReference>
<sequence>MATGDRLSGGGRSPEVRGTPDREHAGCVTRHDSPRSSPPAGHGTVAGADDACRVPDELSLVLAQALVSAVESSDGYAGGVYLRSETPGLLRLAVLAGLPGPLFRPWWRVHVNRPFPVSDAYRTGRPVLLSDAEEAMRRFPQLMAGLPFPFGSLWVPITGPRGSMGVIAVLRASTPGQPVAPADGERLHRLGRRLGAALTDLERRGGDCVWETEPVPVQLPAATTPPVRVGRFDWDLHSGKVSADDELCSILGFEPAAFPGTVDALAERLVPEDVYGLWALARQTVESAEPVVRRMRLRGPDGRSHLLELSGRWTHPDGDVSASHLTGFLVDLGAGPVVPEAADRLPRGILSLDRLGRITYANRLAEEMLGHSRTELVGHQVWQALPWFGHEAYEDHYRAALIADEPVHFLARRPPSLWLSVSLYPGHDGVSVVLQATDQPAYAPGSVTTPGLGIGSTADRSSALYRPVALAIALTEAVTARQVSAVVTDELLPAFGGRQLAIYLLNERHLHLAWETGFPKGFLDRFDGVGLDVSIPGVETLTTGRPIFFESMQRLAEAYPGIPIDTDVGARAFLPLIASGRPVGSCILGFDRPRGFSPEERTVLTALAGLIAQALQRAQRYDSESALARGLQDALLPHRLPEVDGVDTLGRYLSGTQGMDVGGDWYDVIETGRELALIIGDVQGHGVSAAATMGQLRSAVRAFALSNHDPREVMSGTNRLLIDLDPGQFASCCYITLDPATGVARAVRAGHPQPVLRGPDGRTKVLDLPGGIVLGVDGDAAYPVTEMRLEPGAMLALFTDGLIERPGTDIDEGIERLRATVERIGAVPLAETADQVIGEARAATDRPDDIALLLAARWTAAPLARQPRTERESGPDLWRTFRRPDPGRPMDPPDPAS</sequence>
<organism evidence="4 5">
    <name type="scientific">Streptomyces badius</name>
    <dbReference type="NCBI Taxonomy" id="1941"/>
    <lineage>
        <taxon>Bacteria</taxon>
        <taxon>Bacillati</taxon>
        <taxon>Actinomycetota</taxon>
        <taxon>Actinomycetes</taxon>
        <taxon>Kitasatosporales</taxon>
        <taxon>Streptomycetaceae</taxon>
        <taxon>Streptomyces</taxon>
    </lineage>
</organism>
<accession>A0ABQ2TE39</accession>
<dbReference type="InterPro" id="IPR029016">
    <property type="entry name" value="GAF-like_dom_sf"/>
</dbReference>
<comment type="caution">
    <text evidence="4">The sequence shown here is derived from an EMBL/GenBank/DDBJ whole genome shotgun (WGS) entry which is preliminary data.</text>
</comment>
<feature type="region of interest" description="Disordered" evidence="2">
    <location>
        <begin position="1"/>
        <end position="49"/>
    </location>
</feature>
<evidence type="ECO:0000256" key="2">
    <source>
        <dbReference type="SAM" id="MobiDB-lite"/>
    </source>
</evidence>
<dbReference type="NCBIfam" id="TIGR00229">
    <property type="entry name" value="sensory_box"/>
    <property type="match status" value="1"/>
</dbReference>
<dbReference type="InterPro" id="IPR052016">
    <property type="entry name" value="Bact_Sigma-Reg"/>
</dbReference>
<dbReference type="InterPro" id="IPR000014">
    <property type="entry name" value="PAS"/>
</dbReference>
<evidence type="ECO:0000313" key="4">
    <source>
        <dbReference type="EMBL" id="GGS61670.1"/>
    </source>
</evidence>
<dbReference type="InterPro" id="IPR003018">
    <property type="entry name" value="GAF"/>
</dbReference>
<proteinExistence type="predicted"/>
<dbReference type="InterPro" id="IPR001932">
    <property type="entry name" value="PPM-type_phosphatase-like_dom"/>
</dbReference>
<dbReference type="SUPFAM" id="SSF55785">
    <property type="entry name" value="PYP-like sensor domain (PAS domain)"/>
    <property type="match status" value="2"/>
</dbReference>
<dbReference type="EMBL" id="BMSZ01000011">
    <property type="protein sequence ID" value="GGS61670.1"/>
    <property type="molecule type" value="Genomic_DNA"/>
</dbReference>
<evidence type="ECO:0000313" key="5">
    <source>
        <dbReference type="Proteomes" id="UP000659767"/>
    </source>
</evidence>
<dbReference type="InterPro" id="IPR036457">
    <property type="entry name" value="PPM-type-like_dom_sf"/>
</dbReference>